<reference evidence="3" key="1">
    <citation type="submission" date="2024-06" db="UniProtKB">
        <authorList>
            <consortium name="RefSeq"/>
        </authorList>
    </citation>
    <scope>NUCLEOTIDE SEQUENCE [LARGE SCALE GENOMIC DNA]</scope>
</reference>
<feature type="coiled-coil region" evidence="1">
    <location>
        <begin position="1973"/>
        <end position="2000"/>
    </location>
</feature>
<feature type="compositionally biased region" description="Acidic residues" evidence="2">
    <location>
        <begin position="2734"/>
        <end position="2744"/>
    </location>
</feature>
<dbReference type="InterPro" id="IPR039904">
    <property type="entry name" value="TRANK1"/>
</dbReference>
<feature type="compositionally biased region" description="Polar residues" evidence="2">
    <location>
        <begin position="13"/>
        <end position="24"/>
    </location>
</feature>
<feature type="compositionally biased region" description="Basic residues" evidence="2">
    <location>
        <begin position="3064"/>
        <end position="3076"/>
    </location>
</feature>
<keyword evidence="3" id="KW-1185">Reference proteome</keyword>
<dbReference type="InterPro" id="IPR011990">
    <property type="entry name" value="TPR-like_helical_dom_sf"/>
</dbReference>
<dbReference type="Proteomes" id="UP000694844">
    <property type="component" value="Chromosome 1"/>
</dbReference>
<proteinExistence type="predicted"/>
<keyword evidence="1" id="KW-0175">Coiled coil</keyword>
<sequence>MNELKPPDMPLTLNANFNPTSASGRESCPSFDTEETKSINSETSGRNEINVLKDGSNSMHFNVNKDLLGFIFEMCHDHEVDNHEIAVLYGVHVEYLLKKGLNKEAMDAALESVAYDTHWYKSHLRVGKVHAAMGNFEKAVQAFGNSCNELDDTSENFNTRLEILAELSNSAPKNMELEELKLSVDMKGCNQQAWAMTSCNLIGRGQWDSARFAYLQYLGQVNMHKPFGRYHVVKVNLQPLCDLDRIVKEKWVMELIRFFLMMRGDDYRTLSIERGDSYFHAVVRMTLVTDNLGLLDITLMKVNENKDQNTKDSQGNTVLHVAAKEERAKAETRFRVIIALLEVEVNPSIKNKAGKYAVQYLPRGDQRPVGLLHQKMAEQEDMENILKKFKARHEEEQARMERERNLELHRLQREEKREEMERKQQIKKQRKEEEQARMKETRELTSANSACVEYCENRIEEAKEKLKENNMRHGYLCLAEVLKKEHMSEKHKKLENISLDILITSIGRSINPEIPEKLVKIPHRLYEKIVQGLAANEKWRQVYLTVKEHRRHYGDRSLTNFAKSMSLAKVIRHSIFQGSEQLLVDIVDCMLNSGAELEKEGKFAILAAVQASQLKVLEVLFNWGANPVHLSINQGDTPIHAALSIALGGDKGNFSILNSFLTMYERDPEKYPMLDPSQTNAEGDGLFHLVAKAKYSATTQRATELLCDKKVNASVINKEGKLPKDYLNPKNDRRLQFFRLASVGGVINPKKKRKAKFPKVDESKAPTEVQEEHEDIMMEERQNEMPTKSVEIRDVRSKRVPPFQKEVVKRHIEEMIFEMPDIPYSIFNPNVVKVDEIPSFRRKKEEPAEVEKTYVNIQAELDTEIDPHIFDNLEWEVECTADVWKTLRDKKVVPELKKRIIRKIQLLAKGEWTTHLCKELKNAPPTLKLYEVKLSKASRIIWELAIAFSPRLSEDAEKRLKYSEDEGNQPVRGGRIYSEVIRVWDIVFDHDKIFKSVQRIIKSHCRGEECIIQRKLEGLKQCQCQAGIRKRLPMAFAESDVDVDAKSLQEYQERLKRYYPPASSNDNEYHILKLYNIDSNLVRNMLHNLEMEVDFPFRVTDIQDAIINLKPKAAILVLGLSGTGKTICCLHRLFSQYTSYWTMAKDGGFKLLPRLEISQQKGDDDGDVGDDDKTDKVNTQENLSRHEAMPGGACLEEDVDDEDKFYDHLHQIFITKNVVLCSEVQKNFKELSHACDVARNFVSTDDQPLPNRIQDISDNQFPIFITSKKLLLMLDASLKKPYFFERRKDGSLKDEIQGWSESDVSLGFLPMFEESSDEEEVECYLEDDENEQALDKKYNFTKELTYTVFLDEFWPRIGKKWSAKYNPSLIWTEIMFIIKGCFEALSKPMGHLSKEEYMNLGRKEAPTFWKERKCIYDIFKKYDCFKIQNVSFDEMDVIYSVFNRLRKEKEIPWNIHQIYVDDSHDFTQAELCLLLRLCHSPNEIFLTRDPAQGNMNDIKHVYRKMFGVNIPIREQHLTQNFRFHVGILSLTKSILQIRETFFPESLDTLQKDQGMFLGPPPVLVESCRISDLAVLLRGHKRKTSHIEFGAHQAILVVNDAARESIPEELNLGLILTIYEAKGLEFDDILLYNFFKDSQATKEWRVVTQYLEKLAATHNESSLHTSESLVEIDAEVIQMSNRPRPLAFDPNQHKVLNAELKHLYTAVMRARVNVWIFDEDMEKRAPMFEYFKARKLTRNITSSEVENDTAGGMFAEESTTEQWVQRGNELMKCSLYEVAAKCFNRGQNFHMERIARAHQSTLIASRMKDNSSKMRKAFLVAAEKCLECELPNMAVINLQNSGEKELVAYLYEKTNQLEKAGETFRKLKRPLEASRCYEQLGKFNMAVETLVENDLYEIAIDTLMRYTRLKEDLEKDGIPMPQILVENAPSQRHTMESLSFKSAVNYHKSDNKEKMMAALERLPKLEDRTDFLIRRNYIEQAANLLEKYEKLQEAVDLYTKAGMNRKALLCAQKSGDKKAIGQSLILDSKIRLNDYEEFDMIEEDVRNEICENLDQAFFTLQDLDNKLGAGEAALLRGELTGDREFINKAFGAFVRSKPHKSEIGQLECIHWMVHNSDLTYRKNLSQCILGMQNLFKILSVLANPEDDQERIRLTEIVKFFGFYHEGDENKLVCYPKQQPRALREWPNRRRQDFTCEEEKLKVQMDIFKLLVSRGMEWKKKLEETITTLRNGSHQCPFFKLGEPCSFQTVDDVSSSCPFLHASVNPKNFDLLTEYDILAIELELHIHQGAEDVMMRNKDGEFDVSFFISKEQQYRACKWLLEDLIPENYHISSISSDVEKVKCLLRKLRYHKNPYYVRKRMIRYLKSLYDEMKNGERKDNVKVFVTIQFINHLLNLDMKPNPDEIMRLFSDVMSNEFLKKPERRMTEWVKKLGLMVDYDDGKAYVQSIAKRFCDGYDEIMGANNDPSEALIQFTKFCVHLSNTGSADILPHFNHLLLWMEYYTIVTFCLSAKVQNTSNFFFVVPESFISVVYFIDATFEQEHGVPTFEAVQRHRMKRIIEDRKLFNDRLKKMIGIVCGFNSKINLIQHVFQSINSENPIEEKGYGIAERLLVLALVFICNLGKSVRPEMETKLMGELCKLQVMDDYPHRLSNALKQVKQADSPADIADTLQNLLSKREGDCLQYCIWDNNRKRNGLQKQQLKTTELSKRFLMEEETPQAMDNPHNFVLSKSRIGEDETDDLDTQMTEEEKFEKDRNRAEKERSDREDKAKKITEFMKKAIFRRRTQNISKLVLKQLKQEKFDEKMTVFESVQITDVRCGVCAVDLREMSTYSVIPTDPLTYLNRQTSNESVPFGIFQPSSPVFLPQPGFDSENQMHTTPSPDALRENPFFEILRNPSDVVSKSAAKEWNQETREEHEQSQKHKDKVKIFQRFRGMYNKEISDILVEVRDFIQRYKLRTNVVEIHLKEEDYNINIFLREMSNVETKLYNIIRTCEWENTNIKNDVDNMIGSYHRIESYVKNKAREIKERSDKQREAALAKGTVEELEDDLDIPIEPVVDEPREKRQPKGRGKRKSQRRQ</sequence>
<reference evidence="4" key="2">
    <citation type="submission" date="2025-08" db="UniProtKB">
        <authorList>
            <consortium name="RefSeq"/>
        </authorList>
    </citation>
    <scope>IDENTIFICATION</scope>
    <source>
        <tissue evidence="4">Whole sample</tissue>
    </source>
</reference>
<dbReference type="KEGG" id="cvn:111128825"/>
<feature type="region of interest" description="Disordered" evidence="2">
    <location>
        <begin position="3047"/>
        <end position="3076"/>
    </location>
</feature>
<evidence type="ECO:0000313" key="4">
    <source>
        <dbReference type="RefSeq" id="XP_022330426.1"/>
    </source>
</evidence>
<dbReference type="PANTHER" id="PTHR21529:SF4">
    <property type="entry name" value="TPR AND ANKYRIN REPEAT-CONTAINING PROTEIN 1"/>
    <property type="match status" value="1"/>
</dbReference>
<dbReference type="GeneID" id="111128825"/>
<protein>
    <submittedName>
        <fullName evidence="4">TPR and ankyrin repeat-containing protein 1-like</fullName>
    </submittedName>
</protein>
<dbReference type="SUPFAM" id="SSF48452">
    <property type="entry name" value="TPR-like"/>
    <property type="match status" value="1"/>
</dbReference>
<dbReference type="PANTHER" id="PTHR21529">
    <property type="entry name" value="MAMMARY TURMOR VIRUS RECEPTOR HOMOLOG 1, 2 MTVR1, 2"/>
    <property type="match status" value="1"/>
</dbReference>
<feature type="compositionally biased region" description="Basic and acidic residues" evidence="2">
    <location>
        <begin position="1171"/>
        <end position="1188"/>
    </location>
</feature>
<accession>A0A8B8DTV5</accession>
<feature type="region of interest" description="Disordered" evidence="2">
    <location>
        <begin position="1160"/>
        <end position="1192"/>
    </location>
</feature>
<feature type="region of interest" description="Disordered" evidence="2">
    <location>
        <begin position="754"/>
        <end position="773"/>
    </location>
</feature>
<feature type="region of interest" description="Disordered" evidence="2">
    <location>
        <begin position="1"/>
        <end position="43"/>
    </location>
</feature>
<dbReference type="SUPFAM" id="SSF48403">
    <property type="entry name" value="Ankyrin repeat"/>
    <property type="match status" value="2"/>
</dbReference>
<feature type="compositionally biased region" description="Basic and acidic residues" evidence="2">
    <location>
        <begin position="2745"/>
        <end position="2766"/>
    </location>
</feature>
<dbReference type="Gene3D" id="3.40.50.300">
    <property type="entry name" value="P-loop containing nucleotide triphosphate hydrolases"/>
    <property type="match status" value="1"/>
</dbReference>
<evidence type="ECO:0000313" key="3">
    <source>
        <dbReference type="Proteomes" id="UP000694844"/>
    </source>
</evidence>
<dbReference type="Gene3D" id="1.25.40.10">
    <property type="entry name" value="Tetratricopeptide repeat domain"/>
    <property type="match status" value="1"/>
</dbReference>
<dbReference type="Gene3D" id="1.25.40.20">
    <property type="entry name" value="Ankyrin repeat-containing domain"/>
    <property type="match status" value="2"/>
</dbReference>
<evidence type="ECO:0000256" key="1">
    <source>
        <dbReference type="SAM" id="Coils"/>
    </source>
</evidence>
<dbReference type="SUPFAM" id="SSF52540">
    <property type="entry name" value="P-loop containing nucleoside triphosphate hydrolases"/>
    <property type="match status" value="1"/>
</dbReference>
<dbReference type="InterPro" id="IPR027417">
    <property type="entry name" value="P-loop_NTPase"/>
</dbReference>
<dbReference type="OrthoDB" id="3156807at2759"/>
<name>A0A8B8DTV5_CRAVI</name>
<dbReference type="RefSeq" id="XP_022330426.1">
    <property type="nucleotide sequence ID" value="XM_022474718.1"/>
</dbReference>
<feature type="region of interest" description="Disordered" evidence="2">
    <location>
        <begin position="415"/>
        <end position="441"/>
    </location>
</feature>
<dbReference type="InterPro" id="IPR036770">
    <property type="entry name" value="Ankyrin_rpt-contain_sf"/>
</dbReference>
<organism evidence="3 4">
    <name type="scientific">Crassostrea virginica</name>
    <name type="common">Eastern oyster</name>
    <dbReference type="NCBI Taxonomy" id="6565"/>
    <lineage>
        <taxon>Eukaryota</taxon>
        <taxon>Metazoa</taxon>
        <taxon>Spiralia</taxon>
        <taxon>Lophotrochozoa</taxon>
        <taxon>Mollusca</taxon>
        <taxon>Bivalvia</taxon>
        <taxon>Autobranchia</taxon>
        <taxon>Pteriomorphia</taxon>
        <taxon>Ostreida</taxon>
        <taxon>Ostreoidea</taxon>
        <taxon>Ostreidae</taxon>
        <taxon>Crassostrea</taxon>
    </lineage>
</organism>
<feature type="region of interest" description="Disordered" evidence="2">
    <location>
        <begin position="2730"/>
        <end position="2766"/>
    </location>
</feature>
<gene>
    <name evidence="4" type="primary">LOC111128825</name>
</gene>
<evidence type="ECO:0000256" key="2">
    <source>
        <dbReference type="SAM" id="MobiDB-lite"/>
    </source>
</evidence>